<evidence type="ECO:0000313" key="3">
    <source>
        <dbReference type="EMBL" id="CDF38177.1"/>
    </source>
</evidence>
<dbReference type="Proteomes" id="UP000012073">
    <property type="component" value="Unassembled WGS sequence"/>
</dbReference>
<dbReference type="Gramene" id="CDF38177">
    <property type="protein sequence ID" value="CDF38177"/>
    <property type="gene ID" value="CHC_T00006059001"/>
</dbReference>
<dbReference type="InterPro" id="IPR036638">
    <property type="entry name" value="HLH_DNA-bd_sf"/>
</dbReference>
<feature type="compositionally biased region" description="Pro residues" evidence="1">
    <location>
        <begin position="33"/>
        <end position="42"/>
    </location>
</feature>
<feature type="compositionally biased region" description="Basic and acidic residues" evidence="1">
    <location>
        <begin position="332"/>
        <end position="367"/>
    </location>
</feature>
<accession>R7QI34</accession>
<dbReference type="Pfam" id="PF00010">
    <property type="entry name" value="HLH"/>
    <property type="match status" value="1"/>
</dbReference>
<dbReference type="KEGG" id="ccp:CHC_T00006059001"/>
<dbReference type="CDD" id="cd11393">
    <property type="entry name" value="bHLH_AtbHLH_like"/>
    <property type="match status" value="1"/>
</dbReference>
<organism evidence="3 4">
    <name type="scientific">Chondrus crispus</name>
    <name type="common">Carrageen Irish moss</name>
    <name type="synonym">Polymorpha crispa</name>
    <dbReference type="NCBI Taxonomy" id="2769"/>
    <lineage>
        <taxon>Eukaryota</taxon>
        <taxon>Rhodophyta</taxon>
        <taxon>Florideophyceae</taxon>
        <taxon>Rhodymeniophycidae</taxon>
        <taxon>Gigartinales</taxon>
        <taxon>Gigartinaceae</taxon>
        <taxon>Chondrus</taxon>
    </lineage>
</organism>
<feature type="region of interest" description="Disordered" evidence="1">
    <location>
        <begin position="221"/>
        <end position="291"/>
    </location>
</feature>
<dbReference type="InterPro" id="IPR045239">
    <property type="entry name" value="bHLH95_bHLH"/>
</dbReference>
<dbReference type="RefSeq" id="XP_005718046.1">
    <property type="nucleotide sequence ID" value="XM_005717989.1"/>
</dbReference>
<name>R7QI34_CHOCR</name>
<dbReference type="PROSITE" id="PS50888">
    <property type="entry name" value="BHLH"/>
    <property type="match status" value="1"/>
</dbReference>
<dbReference type="Gene3D" id="4.10.280.10">
    <property type="entry name" value="Helix-loop-helix DNA-binding domain"/>
    <property type="match status" value="1"/>
</dbReference>
<evidence type="ECO:0000259" key="2">
    <source>
        <dbReference type="PROSITE" id="PS50888"/>
    </source>
</evidence>
<dbReference type="InterPro" id="IPR011598">
    <property type="entry name" value="bHLH_dom"/>
</dbReference>
<dbReference type="AlphaFoldDB" id="R7QI34"/>
<dbReference type="GeneID" id="17325764"/>
<feature type="domain" description="BHLH" evidence="2">
    <location>
        <begin position="90"/>
        <end position="141"/>
    </location>
</feature>
<evidence type="ECO:0000256" key="1">
    <source>
        <dbReference type="SAM" id="MobiDB-lite"/>
    </source>
</evidence>
<dbReference type="GO" id="GO:0046983">
    <property type="term" value="F:protein dimerization activity"/>
    <property type="evidence" value="ECO:0007669"/>
    <property type="project" value="InterPro"/>
</dbReference>
<dbReference type="SMART" id="SM00353">
    <property type="entry name" value="HLH"/>
    <property type="match status" value="1"/>
</dbReference>
<dbReference type="OrthoDB" id="690068at2759"/>
<feature type="region of interest" description="Disordered" evidence="1">
    <location>
        <begin position="1"/>
        <end position="72"/>
    </location>
</feature>
<feature type="compositionally biased region" description="Polar residues" evidence="1">
    <location>
        <begin position="221"/>
        <end position="242"/>
    </location>
</feature>
<feature type="region of interest" description="Disordered" evidence="1">
    <location>
        <begin position="318"/>
        <end position="367"/>
    </location>
</feature>
<reference evidence="4" key="1">
    <citation type="journal article" date="2013" name="Proc. Natl. Acad. Sci. U.S.A.">
        <title>Genome structure and metabolic features in the red seaweed Chondrus crispus shed light on evolution of the Archaeplastida.</title>
        <authorList>
            <person name="Collen J."/>
            <person name="Porcel B."/>
            <person name="Carre W."/>
            <person name="Ball S.G."/>
            <person name="Chaparro C."/>
            <person name="Tonon T."/>
            <person name="Barbeyron T."/>
            <person name="Michel G."/>
            <person name="Noel B."/>
            <person name="Valentin K."/>
            <person name="Elias M."/>
            <person name="Artiguenave F."/>
            <person name="Arun A."/>
            <person name="Aury J.M."/>
            <person name="Barbosa-Neto J.F."/>
            <person name="Bothwell J.H."/>
            <person name="Bouget F.Y."/>
            <person name="Brillet L."/>
            <person name="Cabello-Hurtado F."/>
            <person name="Capella-Gutierrez S."/>
            <person name="Charrier B."/>
            <person name="Cladiere L."/>
            <person name="Cock J.M."/>
            <person name="Coelho S.M."/>
            <person name="Colleoni C."/>
            <person name="Czjzek M."/>
            <person name="Da Silva C."/>
            <person name="Delage L."/>
            <person name="Denoeud F."/>
            <person name="Deschamps P."/>
            <person name="Dittami S.M."/>
            <person name="Gabaldon T."/>
            <person name="Gachon C.M."/>
            <person name="Groisillier A."/>
            <person name="Herve C."/>
            <person name="Jabbari K."/>
            <person name="Katinka M."/>
            <person name="Kloareg B."/>
            <person name="Kowalczyk N."/>
            <person name="Labadie K."/>
            <person name="Leblanc C."/>
            <person name="Lopez P.J."/>
            <person name="McLachlan D.H."/>
            <person name="Meslet-Cladiere L."/>
            <person name="Moustafa A."/>
            <person name="Nehr Z."/>
            <person name="Nyvall Collen P."/>
            <person name="Panaud O."/>
            <person name="Partensky F."/>
            <person name="Poulain J."/>
            <person name="Rensing S.A."/>
            <person name="Rousvoal S."/>
            <person name="Samson G."/>
            <person name="Symeonidi A."/>
            <person name="Weissenbach J."/>
            <person name="Zambounis A."/>
            <person name="Wincker P."/>
            <person name="Boyen C."/>
        </authorList>
    </citation>
    <scope>NUCLEOTIDE SEQUENCE [LARGE SCALE GENOMIC DNA]</scope>
    <source>
        <strain evidence="4">cv. Stackhouse</strain>
    </source>
</reference>
<feature type="compositionally biased region" description="Polar residues" evidence="1">
    <location>
        <begin position="177"/>
        <end position="189"/>
    </location>
</feature>
<protein>
    <recommendedName>
        <fullName evidence="2">BHLH domain-containing protein</fullName>
    </recommendedName>
</protein>
<sequence length="367" mass="40304">MQASPVRQDHPHHIPPVIPHPHHHLRTNHPAPDHPLPSPYHPSHPFRTPSSEPDAPRHQPHAYTYPPSSFSAEIASQPPQLAVADGGIAKPKKLHREVEQKRRMRMTQQIAQLRQWVSNPNGGRTDKVSVLQDTVAYVKDAATKIQDLQTALHHSKAECDHLRSLLNNSSSLVPMSKTPSRLGTSQSDVASVPHPSVDASRHPPGSLLQNVVGQAPVQTAVPTPFSSSRLPLAPNSSHSQPPTQRPAAGHSNFAGVDSGPPVSMRQKGHPNRRNSQEGPNPDGFPDSAGNIALQSLPLPRLQNQRGMYADHRYGTMHAASTAMAAPTHSSPPRRDERGMQRLYEQRRLPLPDAKHEKGTSEKHRPER</sequence>
<dbReference type="EMBL" id="HG001899">
    <property type="protein sequence ID" value="CDF38177.1"/>
    <property type="molecule type" value="Genomic_DNA"/>
</dbReference>
<gene>
    <name evidence="3" type="ORF">CHC_T00006059001</name>
</gene>
<evidence type="ECO:0000313" key="4">
    <source>
        <dbReference type="Proteomes" id="UP000012073"/>
    </source>
</evidence>
<feature type="region of interest" description="Disordered" evidence="1">
    <location>
        <begin position="170"/>
        <end position="208"/>
    </location>
</feature>
<proteinExistence type="predicted"/>
<keyword evidence="4" id="KW-1185">Reference proteome</keyword>
<dbReference type="SUPFAM" id="SSF47459">
    <property type="entry name" value="HLH, helix-loop-helix DNA-binding domain"/>
    <property type="match status" value="1"/>
</dbReference>